<keyword evidence="2" id="KW-1185">Reference proteome</keyword>
<dbReference type="RefSeq" id="WP_150697287.1">
    <property type="nucleotide sequence ID" value="NZ_CABPRZ010000008.1"/>
</dbReference>
<gene>
    <name evidence="1" type="ORF">PTE30175_02436</name>
</gene>
<accession>A0A5E4VBM3</accession>
<dbReference type="AlphaFoldDB" id="A0A5E4VBM3"/>
<name>A0A5E4VBM3_9BURK</name>
<evidence type="ECO:0000313" key="1">
    <source>
        <dbReference type="EMBL" id="VVE08435.1"/>
    </source>
</evidence>
<proteinExistence type="predicted"/>
<dbReference type="OrthoDB" id="9132603at2"/>
<dbReference type="EMBL" id="CABPRZ010000008">
    <property type="protein sequence ID" value="VVE08435.1"/>
    <property type="molecule type" value="Genomic_DNA"/>
</dbReference>
<organism evidence="1 2">
    <name type="scientific">Pandoraea terrae</name>
    <dbReference type="NCBI Taxonomy" id="1537710"/>
    <lineage>
        <taxon>Bacteria</taxon>
        <taxon>Pseudomonadati</taxon>
        <taxon>Pseudomonadota</taxon>
        <taxon>Betaproteobacteria</taxon>
        <taxon>Burkholderiales</taxon>
        <taxon>Burkholderiaceae</taxon>
        <taxon>Pandoraea</taxon>
    </lineage>
</organism>
<evidence type="ECO:0000313" key="2">
    <source>
        <dbReference type="Proteomes" id="UP000414233"/>
    </source>
</evidence>
<dbReference type="Proteomes" id="UP000414233">
    <property type="component" value="Unassembled WGS sequence"/>
</dbReference>
<sequence>MNAWSHLVEAEITGILVFADKKCVEIKIRDSNRNDWLILAEGVDDVLVEEMRLTNIVDRVWQVDASTSITERVAQRIYYLLRDGDSEGFDKEWSVLQAKLDAIRRNELSFCEIEPVYGATVMMLAKHIKLEMVTQHRQDL</sequence>
<reference evidence="1 2" key="1">
    <citation type="submission" date="2019-08" db="EMBL/GenBank/DDBJ databases">
        <authorList>
            <person name="Peeters C."/>
        </authorList>
    </citation>
    <scope>NUCLEOTIDE SEQUENCE [LARGE SCALE GENOMIC DNA]</scope>
    <source>
        <strain evidence="1 2">LMG 30175</strain>
    </source>
</reference>
<protein>
    <submittedName>
        <fullName evidence="1">Uncharacterized protein</fullName>
    </submittedName>
</protein>